<organism evidence="2 3">
    <name type="scientific">Sphaerobolus stellatus (strain SS14)</name>
    <dbReference type="NCBI Taxonomy" id="990650"/>
    <lineage>
        <taxon>Eukaryota</taxon>
        <taxon>Fungi</taxon>
        <taxon>Dikarya</taxon>
        <taxon>Basidiomycota</taxon>
        <taxon>Agaricomycotina</taxon>
        <taxon>Agaricomycetes</taxon>
        <taxon>Phallomycetidae</taxon>
        <taxon>Geastrales</taxon>
        <taxon>Sphaerobolaceae</taxon>
        <taxon>Sphaerobolus</taxon>
    </lineage>
</organism>
<dbReference type="HOGENOM" id="CLU_1409633_0_0_1"/>
<reference evidence="2 3" key="1">
    <citation type="submission" date="2014-06" db="EMBL/GenBank/DDBJ databases">
        <title>Evolutionary Origins and Diversification of the Mycorrhizal Mutualists.</title>
        <authorList>
            <consortium name="DOE Joint Genome Institute"/>
            <consortium name="Mycorrhizal Genomics Consortium"/>
            <person name="Kohler A."/>
            <person name="Kuo A."/>
            <person name="Nagy L.G."/>
            <person name="Floudas D."/>
            <person name="Copeland A."/>
            <person name="Barry K.W."/>
            <person name="Cichocki N."/>
            <person name="Veneault-Fourrey C."/>
            <person name="LaButti K."/>
            <person name="Lindquist E.A."/>
            <person name="Lipzen A."/>
            <person name="Lundell T."/>
            <person name="Morin E."/>
            <person name="Murat C."/>
            <person name="Riley R."/>
            <person name="Ohm R."/>
            <person name="Sun H."/>
            <person name="Tunlid A."/>
            <person name="Henrissat B."/>
            <person name="Grigoriev I.V."/>
            <person name="Hibbett D.S."/>
            <person name="Martin F."/>
        </authorList>
    </citation>
    <scope>NUCLEOTIDE SEQUENCE [LARGE SCALE GENOMIC DNA]</scope>
    <source>
        <strain evidence="2 3">SS14</strain>
    </source>
</reference>
<feature type="compositionally biased region" description="Basic and acidic residues" evidence="1">
    <location>
        <begin position="41"/>
        <end position="51"/>
    </location>
</feature>
<keyword evidence="3" id="KW-1185">Reference proteome</keyword>
<evidence type="ECO:0000313" key="2">
    <source>
        <dbReference type="EMBL" id="KIJ41593.1"/>
    </source>
</evidence>
<dbReference type="EMBL" id="KN837136">
    <property type="protein sequence ID" value="KIJ41593.1"/>
    <property type="molecule type" value="Genomic_DNA"/>
</dbReference>
<accession>A0A0C9UF01</accession>
<feature type="region of interest" description="Disordered" evidence="1">
    <location>
        <begin position="41"/>
        <end position="81"/>
    </location>
</feature>
<gene>
    <name evidence="2" type="ORF">M422DRAFT_48614</name>
</gene>
<protein>
    <submittedName>
        <fullName evidence="2">Uncharacterized protein</fullName>
    </submittedName>
</protein>
<name>A0A0C9UF01_SPHS4</name>
<proteinExistence type="predicted"/>
<evidence type="ECO:0000313" key="3">
    <source>
        <dbReference type="Proteomes" id="UP000054279"/>
    </source>
</evidence>
<sequence length="193" mass="21624">MGRKRKGAISRLKNLGIHATKKQRIEESFIEHEDTVYEEFKMSQAPIHEDSGSDSSFCPVSPGSISSTSSSSSCSIQSIEKEDEIHEDSKLLSFIAKMKDNMLRYSRSLLDKSRPSRYKLGKPPARTLRDRKSRVEKQTAALRAAGFPTLTTFFKSKSGTMDLHAATLEIVELGSPASQQPEEEERGRGEERE</sequence>
<feature type="region of interest" description="Disordered" evidence="1">
    <location>
        <begin position="171"/>
        <end position="193"/>
    </location>
</feature>
<dbReference type="AlphaFoldDB" id="A0A0C9UF01"/>
<feature type="compositionally biased region" description="Low complexity" evidence="1">
    <location>
        <begin position="61"/>
        <end position="78"/>
    </location>
</feature>
<feature type="region of interest" description="Disordered" evidence="1">
    <location>
        <begin position="114"/>
        <end position="134"/>
    </location>
</feature>
<dbReference type="Proteomes" id="UP000054279">
    <property type="component" value="Unassembled WGS sequence"/>
</dbReference>
<evidence type="ECO:0000256" key="1">
    <source>
        <dbReference type="SAM" id="MobiDB-lite"/>
    </source>
</evidence>